<organism evidence="2 3">
    <name type="scientific">Arenimonas donghaensis DSM 18148 = HO3-R19</name>
    <dbReference type="NCBI Taxonomy" id="1121014"/>
    <lineage>
        <taxon>Bacteria</taxon>
        <taxon>Pseudomonadati</taxon>
        <taxon>Pseudomonadota</taxon>
        <taxon>Gammaproteobacteria</taxon>
        <taxon>Lysobacterales</taxon>
        <taxon>Lysobacteraceae</taxon>
        <taxon>Arenimonas</taxon>
    </lineage>
</organism>
<dbReference type="Proteomes" id="UP000029085">
    <property type="component" value="Unassembled WGS sequence"/>
</dbReference>
<dbReference type="EMBL" id="AVCJ01000023">
    <property type="protein sequence ID" value="KFL36189.1"/>
    <property type="molecule type" value="Genomic_DNA"/>
</dbReference>
<name>A0A087MH36_9GAMM</name>
<dbReference type="RefSeq" id="WP_034224147.1">
    <property type="nucleotide sequence ID" value="NZ_AVCJ01000023.1"/>
</dbReference>
<reference evidence="2 3" key="2">
    <citation type="journal article" date="2015" name="Stand. Genomic Sci.">
        <title>High quality draft genomic sequence of Arenimonas donghaensis DSM 18148(T).</title>
        <authorList>
            <person name="Chen F."/>
            <person name="Wang H."/>
            <person name="Cao Y."/>
            <person name="Li X."/>
            <person name="Wang G."/>
        </authorList>
    </citation>
    <scope>NUCLEOTIDE SEQUENCE [LARGE SCALE GENOMIC DNA]</scope>
    <source>
        <strain evidence="2 3">HO3-R19</strain>
    </source>
</reference>
<evidence type="ECO:0000313" key="3">
    <source>
        <dbReference type="Proteomes" id="UP000029085"/>
    </source>
</evidence>
<feature type="chain" id="PRO_5001826325" evidence="1">
    <location>
        <begin position="22"/>
        <end position="617"/>
    </location>
</feature>
<accession>A0A087MH36</accession>
<sequence length="617" mass="64028">MNKIKTVVVAVALALPAFAIAQSPSNDAGVPEPAAKPAKPAFSGIEKATISGSLSFDGSEALMSPRFFRPGTPGDPCAEFSAGNFQYRTVPFTTDGSGSLTASLDTGSCGVDVYVTFHEASFNPSSICDNFVWSEGSSTNIWSNTFPVPANAPMVMVLSGVPAAPGVSCGPINYTLDGTASVTLDNPFTNVPVYVAEELIIPPARTLANASGNLDIVTDIDYAFSPGEVRYARFHCPGIEFEPGTTVTFTGDPSNLIGAVNGVGTDALYFSITAGATPVVATDQLVLDGDRTLADKDPVDCTYGLYDFPSQAQAGGPTGRVVETGGAYIRFAPSYGLVIDTQGNPVADVESNDPAYSEFEVAAPTFSEFQGNVGGFSYGTVQQLGLSAQPVTLDGEAIELVDLMDADTALVFTGDFEAAADVYFSPGVDCSINIQSADSFDDTGAVFTIGSNPAMNHYLCYQTGGVAIRASEVTVALAPVSAAPAVYAVGSRGPLDLGEITRNGTELQAPLAQIPGGWLSRLVLTNRGTQDREYEITVFGETGTTISTNNLTGTVDAESTLVIDLDTVLTGFTGGLPRATLNVTVAAPNNTIQGLYQIVNPDSGSISNHVMVRPGSN</sequence>
<protein>
    <submittedName>
        <fullName evidence="2">Uncharacterized protein</fullName>
    </submittedName>
</protein>
<comment type="caution">
    <text evidence="2">The sequence shown here is derived from an EMBL/GenBank/DDBJ whole genome shotgun (WGS) entry which is preliminary data.</text>
</comment>
<gene>
    <name evidence="2" type="ORF">N788_04690</name>
</gene>
<reference evidence="3" key="1">
    <citation type="submission" date="2013-08" db="EMBL/GenBank/DDBJ databases">
        <title>Genome sequencing of Arenimonas donghaensis.</title>
        <authorList>
            <person name="Chen F."/>
            <person name="Wang G."/>
        </authorList>
    </citation>
    <scope>NUCLEOTIDE SEQUENCE [LARGE SCALE GENOMIC DNA]</scope>
    <source>
        <strain evidence="3">HO3-R19</strain>
    </source>
</reference>
<evidence type="ECO:0000256" key="1">
    <source>
        <dbReference type="SAM" id="SignalP"/>
    </source>
</evidence>
<dbReference type="AlphaFoldDB" id="A0A087MH36"/>
<keyword evidence="3" id="KW-1185">Reference proteome</keyword>
<evidence type="ECO:0000313" key="2">
    <source>
        <dbReference type="EMBL" id="KFL36189.1"/>
    </source>
</evidence>
<dbReference type="PATRIC" id="fig|1121014.3.peg.1825"/>
<dbReference type="OrthoDB" id="6057519at2"/>
<dbReference type="STRING" id="1121014.N788_04690"/>
<keyword evidence="1" id="KW-0732">Signal</keyword>
<feature type="signal peptide" evidence="1">
    <location>
        <begin position="1"/>
        <end position="21"/>
    </location>
</feature>
<proteinExistence type="predicted"/>